<dbReference type="SMART" id="SM00829">
    <property type="entry name" value="PKS_ER"/>
    <property type="match status" value="1"/>
</dbReference>
<dbReference type="GO" id="GO:0016491">
    <property type="term" value="F:oxidoreductase activity"/>
    <property type="evidence" value="ECO:0007669"/>
    <property type="project" value="UniProtKB-KW"/>
</dbReference>
<name>A0A1M5RXA8_9GAMM</name>
<dbReference type="STRING" id="299255.SAMN02745129_1788"/>
<keyword evidence="2" id="KW-0560">Oxidoreductase</keyword>
<dbReference type="InterPro" id="IPR011032">
    <property type="entry name" value="GroES-like_sf"/>
</dbReference>
<dbReference type="InterPro" id="IPR036291">
    <property type="entry name" value="NAD(P)-bd_dom_sf"/>
</dbReference>
<dbReference type="PANTHER" id="PTHR44154">
    <property type="entry name" value="QUINONE OXIDOREDUCTASE"/>
    <property type="match status" value="1"/>
</dbReference>
<keyword evidence="2" id="KW-0479">Metal-binding</keyword>
<accession>A0A1M5RXA8</accession>
<dbReference type="NCBIfam" id="TIGR02817">
    <property type="entry name" value="adh_fam_1"/>
    <property type="match status" value="1"/>
</dbReference>
<dbReference type="GO" id="GO:0008270">
    <property type="term" value="F:zinc ion binding"/>
    <property type="evidence" value="ECO:0007669"/>
    <property type="project" value="InterPro"/>
</dbReference>
<comment type="similarity">
    <text evidence="2">Belongs to the zinc-containing alcohol dehydrogenase family. Quinone oxidoreductase subfamily.</text>
</comment>
<dbReference type="Proteomes" id="UP000184268">
    <property type="component" value="Unassembled WGS sequence"/>
</dbReference>
<dbReference type="PANTHER" id="PTHR44154:SF1">
    <property type="entry name" value="QUINONE OXIDOREDUCTASE"/>
    <property type="match status" value="1"/>
</dbReference>
<evidence type="ECO:0000256" key="2">
    <source>
        <dbReference type="RuleBase" id="RU364000"/>
    </source>
</evidence>
<protein>
    <recommendedName>
        <fullName evidence="2">Zinc-type alcohol dehydrogenase-like protein</fullName>
    </recommendedName>
</protein>
<dbReference type="OrthoDB" id="9785812at2"/>
<dbReference type="AlphaFoldDB" id="A0A1M5RXA8"/>
<feature type="domain" description="Enoyl reductase (ER)" evidence="3">
    <location>
        <begin position="10"/>
        <end position="331"/>
    </location>
</feature>
<dbReference type="EMBL" id="FQXG01000002">
    <property type="protein sequence ID" value="SHH30886.1"/>
    <property type="molecule type" value="Genomic_DNA"/>
</dbReference>
<dbReference type="RefSeq" id="WP_067659223.1">
    <property type="nucleotide sequence ID" value="NZ_FQXG01000002.1"/>
</dbReference>
<dbReference type="SUPFAM" id="SSF51735">
    <property type="entry name" value="NAD(P)-binding Rossmann-fold domains"/>
    <property type="match status" value="1"/>
</dbReference>
<evidence type="ECO:0000313" key="4">
    <source>
        <dbReference type="EMBL" id="SHH30886.1"/>
    </source>
</evidence>
<dbReference type="Gene3D" id="3.90.180.10">
    <property type="entry name" value="Medium-chain alcohol dehydrogenases, catalytic domain"/>
    <property type="match status" value="1"/>
</dbReference>
<keyword evidence="5" id="KW-1185">Reference proteome</keyword>
<dbReference type="Pfam" id="PF13602">
    <property type="entry name" value="ADH_zinc_N_2"/>
    <property type="match status" value="1"/>
</dbReference>
<dbReference type="Pfam" id="PF08240">
    <property type="entry name" value="ADH_N"/>
    <property type="match status" value="1"/>
</dbReference>
<dbReference type="Gene3D" id="3.40.50.720">
    <property type="entry name" value="NAD(P)-binding Rossmann-like Domain"/>
    <property type="match status" value="1"/>
</dbReference>
<proteinExistence type="inferred from homology"/>
<evidence type="ECO:0000313" key="5">
    <source>
        <dbReference type="Proteomes" id="UP000184268"/>
    </source>
</evidence>
<dbReference type="CDD" id="cd08252">
    <property type="entry name" value="AL_MDR"/>
    <property type="match status" value="1"/>
</dbReference>
<dbReference type="InterPro" id="IPR051603">
    <property type="entry name" value="Zinc-ADH_QOR/CCCR"/>
</dbReference>
<dbReference type="InterPro" id="IPR014182">
    <property type="entry name" value="ADH_Zn_typ-1"/>
</dbReference>
<evidence type="ECO:0000259" key="3">
    <source>
        <dbReference type="SMART" id="SM00829"/>
    </source>
</evidence>
<gene>
    <name evidence="4" type="ORF">SAMN02745129_1788</name>
</gene>
<dbReference type="SUPFAM" id="SSF50129">
    <property type="entry name" value="GroES-like"/>
    <property type="match status" value="1"/>
</dbReference>
<keyword evidence="1" id="KW-0521">NADP</keyword>
<dbReference type="InterPro" id="IPR013154">
    <property type="entry name" value="ADH-like_N"/>
</dbReference>
<evidence type="ECO:0000256" key="1">
    <source>
        <dbReference type="ARBA" id="ARBA00022857"/>
    </source>
</evidence>
<dbReference type="InterPro" id="IPR020843">
    <property type="entry name" value="ER"/>
</dbReference>
<reference evidence="4 5" key="1">
    <citation type="submission" date="2016-11" db="EMBL/GenBank/DDBJ databases">
        <authorList>
            <person name="Jaros S."/>
            <person name="Januszkiewicz K."/>
            <person name="Wedrychowicz H."/>
        </authorList>
    </citation>
    <scope>NUCLEOTIDE SEQUENCE [LARGE SCALE GENOMIC DNA]</scope>
    <source>
        <strain evidence="4 5">DSM 16917</strain>
    </source>
</reference>
<sequence>MKAFGLTQAGDVDTLKALDLPTPQASGTDLLVQVKAVSVNPVDTKVRGRAAASEENPCILGFDAAGVVVAVGDRVTDFEVGDEVWYAGDLTRPGSNAEFQLVEQAIVGHKPKSLSFAEAAALPLTTITAWELLFDRLRLDQTSAYQSRDLLVIGAAGGVGSILLQLAKRLTSVRVIATASRPETQAWARELGADLVIDHRNPLSEELDKLGIDQVDDVISLTHTDSHFDEIVKVIAPQGQIALIDDPAELNVMPLKRKSVSLHWELMFTRSMFQTADRVKQQQLLNRVSTLVDEGAVKTTLDQHFGAITLDNIKRAHTLLESNKAKGKIVLEGFE</sequence>
<organism evidence="4 5">
    <name type="scientific">Ferrimonas marina</name>
    <dbReference type="NCBI Taxonomy" id="299255"/>
    <lineage>
        <taxon>Bacteria</taxon>
        <taxon>Pseudomonadati</taxon>
        <taxon>Pseudomonadota</taxon>
        <taxon>Gammaproteobacteria</taxon>
        <taxon>Alteromonadales</taxon>
        <taxon>Ferrimonadaceae</taxon>
        <taxon>Ferrimonas</taxon>
    </lineage>
</organism>
<keyword evidence="2" id="KW-0862">Zinc</keyword>